<organism evidence="2 3">
    <name type="scientific">Aquamicrobium aerolatum DSM 21857</name>
    <dbReference type="NCBI Taxonomy" id="1121003"/>
    <lineage>
        <taxon>Bacteria</taxon>
        <taxon>Pseudomonadati</taxon>
        <taxon>Pseudomonadota</taxon>
        <taxon>Alphaproteobacteria</taxon>
        <taxon>Hyphomicrobiales</taxon>
        <taxon>Phyllobacteriaceae</taxon>
        <taxon>Aerobium</taxon>
    </lineage>
</organism>
<feature type="region of interest" description="Disordered" evidence="1">
    <location>
        <begin position="43"/>
        <end position="91"/>
    </location>
</feature>
<evidence type="ECO:0000256" key="1">
    <source>
        <dbReference type="SAM" id="MobiDB-lite"/>
    </source>
</evidence>
<dbReference type="STRING" id="1121003.SAMN03080618_01641"/>
<protein>
    <submittedName>
        <fullName evidence="2">Uncharacterized protein</fullName>
    </submittedName>
</protein>
<reference evidence="3" key="1">
    <citation type="submission" date="2016-10" db="EMBL/GenBank/DDBJ databases">
        <authorList>
            <person name="Varghese N."/>
            <person name="Submissions S."/>
        </authorList>
    </citation>
    <scope>NUCLEOTIDE SEQUENCE [LARGE SCALE GENOMIC DNA]</scope>
    <source>
        <strain evidence="3">DSM 21857</strain>
    </source>
</reference>
<keyword evidence="3" id="KW-1185">Reference proteome</keyword>
<evidence type="ECO:0000313" key="2">
    <source>
        <dbReference type="EMBL" id="SFI91206.1"/>
    </source>
</evidence>
<name>A0A1I3M3B2_9HYPH</name>
<proteinExistence type="predicted"/>
<dbReference type="Proteomes" id="UP000242763">
    <property type="component" value="Unassembled WGS sequence"/>
</dbReference>
<evidence type="ECO:0000313" key="3">
    <source>
        <dbReference type="Proteomes" id="UP000242763"/>
    </source>
</evidence>
<gene>
    <name evidence="2" type="ORF">SAMN03080618_01641</name>
</gene>
<accession>A0A1I3M3B2</accession>
<dbReference type="EMBL" id="FORF01000008">
    <property type="protein sequence ID" value="SFI91206.1"/>
    <property type="molecule type" value="Genomic_DNA"/>
</dbReference>
<sequence>MDTFAPKADNVSENNYFSRQREMRYALALMSLGLLAGCSSSGPAFRGDPPPGYTRAQYERKLTGKTDFTQEFRTRDRSPSGDSAAATGASL</sequence>
<dbReference type="AlphaFoldDB" id="A0A1I3M3B2"/>
<feature type="compositionally biased region" description="Basic and acidic residues" evidence="1">
    <location>
        <begin position="57"/>
        <end position="79"/>
    </location>
</feature>